<dbReference type="EMBL" id="WJXA01000003">
    <property type="protein sequence ID" value="KAF7147943.1"/>
    <property type="molecule type" value="Genomic_DNA"/>
</dbReference>
<reference evidence="1" key="1">
    <citation type="submission" date="2019-11" db="EMBL/GenBank/DDBJ databases">
        <authorList>
            <person name="Liu Y."/>
            <person name="Hou J."/>
            <person name="Li T.-Q."/>
            <person name="Guan C.-H."/>
            <person name="Wu X."/>
            <person name="Wu H.-Z."/>
            <person name="Ling F."/>
            <person name="Zhang R."/>
            <person name="Shi X.-G."/>
            <person name="Ren J.-P."/>
            <person name="Chen E.-F."/>
            <person name="Sun J.-M."/>
        </authorList>
    </citation>
    <scope>NUCLEOTIDE SEQUENCE</scope>
    <source>
        <strain evidence="1">Adult_tree_wgs_1</strain>
        <tissue evidence="1">Leaves</tissue>
    </source>
</reference>
<protein>
    <submittedName>
        <fullName evidence="1">Uncharacterized protein</fullName>
    </submittedName>
</protein>
<gene>
    <name evidence="1" type="ORF">RHSIM_Rhsim03G0127600</name>
</gene>
<keyword evidence="2" id="KW-1185">Reference proteome</keyword>
<dbReference type="AlphaFoldDB" id="A0A834LV06"/>
<sequence>MALFHGGGSGYHSIFQFFGVHRTESLVPPIAGIGGSGYYKNATTETLHQQDQHTADGVELHPLRTMLLFVGLSLVFLCICEFDVRCSSDGTSLYLCD</sequence>
<organism evidence="1 2">
    <name type="scientific">Rhododendron simsii</name>
    <name type="common">Sims's rhododendron</name>
    <dbReference type="NCBI Taxonomy" id="118357"/>
    <lineage>
        <taxon>Eukaryota</taxon>
        <taxon>Viridiplantae</taxon>
        <taxon>Streptophyta</taxon>
        <taxon>Embryophyta</taxon>
        <taxon>Tracheophyta</taxon>
        <taxon>Spermatophyta</taxon>
        <taxon>Magnoliopsida</taxon>
        <taxon>eudicotyledons</taxon>
        <taxon>Gunneridae</taxon>
        <taxon>Pentapetalae</taxon>
        <taxon>asterids</taxon>
        <taxon>Ericales</taxon>
        <taxon>Ericaceae</taxon>
        <taxon>Ericoideae</taxon>
        <taxon>Rhodoreae</taxon>
        <taxon>Rhododendron</taxon>
    </lineage>
</organism>
<evidence type="ECO:0000313" key="1">
    <source>
        <dbReference type="EMBL" id="KAF7147943.1"/>
    </source>
</evidence>
<name>A0A834LV06_RHOSS</name>
<comment type="caution">
    <text evidence="1">The sequence shown here is derived from an EMBL/GenBank/DDBJ whole genome shotgun (WGS) entry which is preliminary data.</text>
</comment>
<evidence type="ECO:0000313" key="2">
    <source>
        <dbReference type="Proteomes" id="UP000626092"/>
    </source>
</evidence>
<accession>A0A834LV06</accession>
<dbReference type="Proteomes" id="UP000626092">
    <property type="component" value="Unassembled WGS sequence"/>
</dbReference>
<proteinExistence type="predicted"/>
<dbReference type="OrthoDB" id="1476667at2759"/>